<feature type="domain" description="MADF" evidence="2">
    <location>
        <begin position="51"/>
        <end position="138"/>
    </location>
</feature>
<dbReference type="PANTHER" id="PTHR12243:SF67">
    <property type="entry name" value="COREPRESSOR OF PANGOLIN, ISOFORM A-RELATED"/>
    <property type="match status" value="1"/>
</dbReference>
<accession>A0A0A1WKY5</accession>
<reference evidence="3" key="2">
    <citation type="journal article" date="2015" name="Gigascience">
        <title>Reconstructing a comprehensive transcriptome assembly of a white-pupal translocated strain of the pest fruit fly Bactrocera cucurbitae.</title>
        <authorList>
            <person name="Sim S.B."/>
            <person name="Calla B."/>
            <person name="Hall B."/>
            <person name="DeRego T."/>
            <person name="Geib S.M."/>
        </authorList>
    </citation>
    <scope>NUCLEOTIDE SEQUENCE</scope>
</reference>
<gene>
    <name evidence="3" type="ORF">g.28852</name>
</gene>
<dbReference type="PROSITE" id="PS51029">
    <property type="entry name" value="MADF"/>
    <property type="match status" value="2"/>
</dbReference>
<dbReference type="SMART" id="SM00595">
    <property type="entry name" value="MADF"/>
    <property type="match status" value="2"/>
</dbReference>
<dbReference type="Pfam" id="PF10545">
    <property type="entry name" value="MADF_DNA_bdg"/>
    <property type="match status" value="1"/>
</dbReference>
<proteinExistence type="predicted"/>
<evidence type="ECO:0000256" key="1">
    <source>
        <dbReference type="SAM" id="MobiDB-lite"/>
    </source>
</evidence>
<dbReference type="GO" id="GO:0005634">
    <property type="term" value="C:nucleus"/>
    <property type="evidence" value="ECO:0007669"/>
    <property type="project" value="TreeGrafter"/>
</dbReference>
<evidence type="ECO:0000313" key="3">
    <source>
        <dbReference type="EMBL" id="JAC99698.1"/>
    </source>
</evidence>
<dbReference type="EMBL" id="GBXI01014593">
    <property type="protein sequence ID" value="JAC99698.1"/>
    <property type="molecule type" value="Transcribed_RNA"/>
</dbReference>
<protein>
    <recommendedName>
        <fullName evidence="2">MADF domain-containing protein</fullName>
    </recommendedName>
</protein>
<feature type="domain" description="MADF" evidence="2">
    <location>
        <begin position="214"/>
        <end position="302"/>
    </location>
</feature>
<dbReference type="InterPro" id="IPR006578">
    <property type="entry name" value="MADF-dom"/>
</dbReference>
<feature type="region of interest" description="Disordered" evidence="1">
    <location>
        <begin position="1284"/>
        <end position="1343"/>
    </location>
</feature>
<dbReference type="InterPro" id="IPR039353">
    <property type="entry name" value="TF_Adf1"/>
</dbReference>
<sequence>MSAEVNKEMAVSPTPSETEAITDPIEVYNMFIVEDEESKDSVKQNAWFHKRLIRHVRRQRILYDPKHKQFCCAEAKNEVWEKIAKRMGCDADICKNAWVNLRYAYQKYVRRLRKFFANKANMKRRRRPIMAFETELVFLWRFIADKVRCPLPFSEEMEAKEATPVAKPATEDDDIVLLEDDVEVIDLDDDTPNITKVFSKHQKVYFQITPEMRRLIYNLQCYQEIYDSLHRYHDDYRRKGIIWNAVANEVGDKATKLMKCWIQIQTRYEWELMQRRLQEELLATKPQTELESMLHFMKPHILKMPRTVYKSSYFLKKDWHEPIDHFKNIFSLLVAMKKHPTVIAYTEIMVNKTEEVDTAKYTQLWNDVAKAKGGAVTPGQCETTWLILRLFYWELMSMRKHSYQLQDKWYFETIITELYALSKVQKFARAKKSNLGALMLSSICADDLKKPSTDNANKSKQTEVKTIHNNTTPPPNAPLTPNTIVPISVNLDEDKISSSIIETKSQAPKNAIKHKKPLDIAIASSSATSSTTVSNNGLVVTVTKVPAKMHATPVIQQDAQTTYPQARSPQIRVKSQAQLQAEPVKMLVQTRPQIQIHAQPATPAPNQPIQIRLQTPAALQNPIQTITLPRVQQTQQQQFQMLPLTPIQAQSKLPTKQNQSNLQASTQFLTTNMAQLLPPTTNEIALNESTTITLDTIKTPKIVSAVSLAPRAAFAAPFINKGLQITAVAGASPPAPQHTTPPQLPTTVVVTPTSGTFNLPFSLPDNTNISKCPPLSCVDTNTLTDTIITLPNPVLPVSTLQQANVSLPIMEVQSLESKIPATVLARPHLTPTSQLNANEIMIELISSVNGNQLVVHGPPLEQKYSLPMSTTALLIREVLSIPYLHKKDYNKPQQVNSCWQYLAKRFNLPVHICKACWNFLSENFAHFPQIAPMEELTKPVKIGMNVWRENYAFFQTFNEKAAQLRLPFAKDAVEMFFDNIRDQTKHIPRVAGKKLTFVADWQAAINSNPHVPNKVWFGTWTLFKSAFMKYMRDLEIGIDNKWSLEWWRVLAKMDFLIEEQYHNMEPFYYIVRNKMIDECERCIKEEQKFNIDVKTKRFLPKKETAHPMLQKIPDIDAYRVIMTVRRYPQIYQKATEGEKAKAWEKVAFEMRTTVTACRFAFQCALKNYRLYATRDPANRCRLNHRYYKHLAEIYRAIKPTRKINIKTPSELNQSVSENPDANESVFPERFIMDINMSNSHSNVVMKNWAYGVGASVPAEKLTALFEKYRPASATSETFTTKSVLKMDEDDSNDTRKRKRKNSTDDSTYEDEVEKRKQKRKEYDNRYREKHPHKSDLAKQANKDYCKRYRDKRRTLNLLSADQTSVAGPSTSCQKSIVN</sequence>
<evidence type="ECO:0000259" key="2">
    <source>
        <dbReference type="PROSITE" id="PS51029"/>
    </source>
</evidence>
<dbReference type="GO" id="GO:0005667">
    <property type="term" value="C:transcription regulator complex"/>
    <property type="evidence" value="ECO:0007669"/>
    <property type="project" value="TreeGrafter"/>
</dbReference>
<dbReference type="GO" id="GO:0006357">
    <property type="term" value="P:regulation of transcription by RNA polymerase II"/>
    <property type="evidence" value="ECO:0007669"/>
    <property type="project" value="TreeGrafter"/>
</dbReference>
<feature type="compositionally biased region" description="Basic and acidic residues" evidence="1">
    <location>
        <begin position="1333"/>
        <end position="1343"/>
    </location>
</feature>
<organism evidence="3">
    <name type="scientific">Zeugodacus cucurbitae</name>
    <name type="common">Melon fruit fly</name>
    <name type="synonym">Bactrocera cucurbitae</name>
    <dbReference type="NCBI Taxonomy" id="28588"/>
    <lineage>
        <taxon>Eukaryota</taxon>
        <taxon>Metazoa</taxon>
        <taxon>Ecdysozoa</taxon>
        <taxon>Arthropoda</taxon>
        <taxon>Hexapoda</taxon>
        <taxon>Insecta</taxon>
        <taxon>Pterygota</taxon>
        <taxon>Neoptera</taxon>
        <taxon>Endopterygota</taxon>
        <taxon>Diptera</taxon>
        <taxon>Brachycera</taxon>
        <taxon>Muscomorpha</taxon>
        <taxon>Tephritoidea</taxon>
        <taxon>Tephritidae</taxon>
        <taxon>Zeugodacus</taxon>
        <taxon>Zeugodacus</taxon>
    </lineage>
</organism>
<name>A0A0A1WKY5_ZEUCU</name>
<feature type="region of interest" description="Disordered" evidence="1">
    <location>
        <begin position="451"/>
        <end position="482"/>
    </location>
</feature>
<reference evidence="3" key="1">
    <citation type="submission" date="2014-11" db="EMBL/GenBank/DDBJ databases">
        <authorList>
            <person name="Geib S."/>
        </authorList>
    </citation>
    <scope>NUCLEOTIDE SEQUENCE</scope>
</reference>
<dbReference type="PANTHER" id="PTHR12243">
    <property type="entry name" value="MADF DOMAIN TRANSCRIPTION FACTOR"/>
    <property type="match status" value="1"/>
</dbReference>